<name>A0ABQ8RUX6_PERAM</name>
<dbReference type="PANTHER" id="PTHR16515:SF49">
    <property type="entry name" value="GASTRULA ZINC FINGER PROTEIN XLCGF49.1-LIKE-RELATED"/>
    <property type="match status" value="1"/>
</dbReference>
<dbReference type="InterPro" id="IPR050331">
    <property type="entry name" value="Zinc_finger"/>
</dbReference>
<evidence type="ECO:0000313" key="12">
    <source>
        <dbReference type="Proteomes" id="UP001148838"/>
    </source>
</evidence>
<feature type="region of interest" description="Disordered" evidence="9">
    <location>
        <begin position="665"/>
        <end position="687"/>
    </location>
</feature>
<dbReference type="PROSITE" id="PS50157">
    <property type="entry name" value="ZINC_FINGER_C2H2_2"/>
    <property type="match status" value="6"/>
</dbReference>
<keyword evidence="2" id="KW-0479">Metal-binding</keyword>
<sequence>MVVIKTEPEVDPLDIQTSDATSIEVKRSLSEEDWHDLQTVKEELKLEITIEENEVLTESTLNTKGNETTQIKWASSEECLSSENPVRESSPEPQIYDQIHGQKNCQIDEGSNKCHICGKLLRTLQRLKMHLRTHTAERKFECNSCGKHFFRLEHLKSHVRTHIGDKPFNCDVCGKSFSQWGSLKVHSRTHSGDKPFKCNVCGKRFVQSCAVTVHGRMHSGEKPFKCNVCGIYFLQSGHLTLHLRTHSGEKPFKCDICGKHFVRLGRVKEHLRTHSGERPFKCDVCGKFFCFVWSSHRSKGGKIIARKEKHQVRIMPSRGKGISTTLVACTTAARNFIVPMIIFKRVHNHPAVANGAPPGSVVEVSDTVNSEQIVPSTSSTLAFPRKQICPVSKPSTSDMCSQYKRNLEEQKQKQVGQHSQNEESSAHAKNEEGNKERKGVLRSKSNCFLLEMLSSIETWTLTLREEHRLRVFENKVLRKIFGAKRDEVTGEWRKLHNAELHALYSSPDIIRNIKSRRLTWAGHVARMGESRNAYSVLVGRPEEKNIWGGRDVKIGFSCIKREVAALKKPTVDETGLKLIATLQTQFLPLANPFDDDVDFHPEVILDMHGSGDSISIATSNESQGVQGLKEGENIILMERTHNEAVDNSMEETDDVALPDISVSAGHHTTASTSKSAAAHTMSRSPKKRKATLHLSLNLISTKGDCSVWKKSIK</sequence>
<dbReference type="EMBL" id="JAJSOF020000043">
    <property type="protein sequence ID" value="KAJ4425435.1"/>
    <property type="molecule type" value="Genomic_DNA"/>
</dbReference>
<feature type="compositionally biased region" description="Basic and acidic residues" evidence="9">
    <location>
        <begin position="420"/>
        <end position="438"/>
    </location>
</feature>
<dbReference type="Pfam" id="PF13912">
    <property type="entry name" value="zf-C2H2_6"/>
    <property type="match status" value="1"/>
</dbReference>
<keyword evidence="6" id="KW-0238">DNA-binding</keyword>
<evidence type="ECO:0000313" key="11">
    <source>
        <dbReference type="EMBL" id="KAJ4425435.1"/>
    </source>
</evidence>
<evidence type="ECO:0000256" key="8">
    <source>
        <dbReference type="PROSITE-ProRule" id="PRU00042"/>
    </source>
</evidence>
<feature type="domain" description="C2H2-type" evidence="10">
    <location>
        <begin position="112"/>
        <end position="139"/>
    </location>
</feature>
<evidence type="ECO:0000256" key="1">
    <source>
        <dbReference type="ARBA" id="ARBA00004123"/>
    </source>
</evidence>
<gene>
    <name evidence="11" type="ORF">ANN_28050</name>
</gene>
<feature type="domain" description="C2H2-type" evidence="10">
    <location>
        <begin position="224"/>
        <end position="251"/>
    </location>
</feature>
<evidence type="ECO:0000256" key="5">
    <source>
        <dbReference type="ARBA" id="ARBA00022833"/>
    </source>
</evidence>
<dbReference type="PANTHER" id="PTHR16515">
    <property type="entry name" value="PR DOMAIN ZINC FINGER PROTEIN"/>
    <property type="match status" value="1"/>
</dbReference>
<protein>
    <recommendedName>
        <fullName evidence="10">C2H2-type domain-containing protein</fullName>
    </recommendedName>
</protein>
<dbReference type="Gene3D" id="3.30.160.60">
    <property type="entry name" value="Classic Zinc Finger"/>
    <property type="match status" value="7"/>
</dbReference>
<dbReference type="Proteomes" id="UP001148838">
    <property type="component" value="Unassembled WGS sequence"/>
</dbReference>
<dbReference type="InterPro" id="IPR013087">
    <property type="entry name" value="Znf_C2H2_type"/>
</dbReference>
<accession>A0ABQ8RUX6</accession>
<dbReference type="SMART" id="SM00355">
    <property type="entry name" value="ZnF_C2H2"/>
    <property type="match status" value="6"/>
</dbReference>
<keyword evidence="3" id="KW-0677">Repeat</keyword>
<feature type="domain" description="C2H2-type" evidence="10">
    <location>
        <begin position="252"/>
        <end position="279"/>
    </location>
</feature>
<comment type="subcellular location">
    <subcellularLocation>
        <location evidence="1">Nucleus</location>
    </subcellularLocation>
</comment>
<comment type="caution">
    <text evidence="11">The sequence shown here is derived from an EMBL/GenBank/DDBJ whole genome shotgun (WGS) entry which is preliminary data.</text>
</comment>
<evidence type="ECO:0000259" key="10">
    <source>
        <dbReference type="PROSITE" id="PS50157"/>
    </source>
</evidence>
<dbReference type="Pfam" id="PF00096">
    <property type="entry name" value="zf-C2H2"/>
    <property type="match status" value="5"/>
</dbReference>
<feature type="compositionally biased region" description="Low complexity" evidence="9">
    <location>
        <begin position="665"/>
        <end position="680"/>
    </location>
</feature>
<evidence type="ECO:0000256" key="9">
    <source>
        <dbReference type="SAM" id="MobiDB-lite"/>
    </source>
</evidence>
<evidence type="ECO:0000256" key="4">
    <source>
        <dbReference type="ARBA" id="ARBA00022771"/>
    </source>
</evidence>
<evidence type="ECO:0000256" key="6">
    <source>
        <dbReference type="ARBA" id="ARBA00023125"/>
    </source>
</evidence>
<feature type="domain" description="C2H2-type" evidence="10">
    <location>
        <begin position="196"/>
        <end position="223"/>
    </location>
</feature>
<keyword evidence="5" id="KW-0862">Zinc</keyword>
<reference evidence="11 12" key="1">
    <citation type="journal article" date="2022" name="Allergy">
        <title>Genome assembly and annotation of Periplaneta americana reveal a comprehensive cockroach allergen profile.</title>
        <authorList>
            <person name="Wang L."/>
            <person name="Xiong Q."/>
            <person name="Saelim N."/>
            <person name="Wang L."/>
            <person name="Nong W."/>
            <person name="Wan A.T."/>
            <person name="Shi M."/>
            <person name="Liu X."/>
            <person name="Cao Q."/>
            <person name="Hui J.H.L."/>
            <person name="Sookrung N."/>
            <person name="Leung T.F."/>
            <person name="Tungtrongchitr A."/>
            <person name="Tsui S.K.W."/>
        </authorList>
    </citation>
    <scope>NUCLEOTIDE SEQUENCE [LARGE SCALE GENOMIC DNA]</scope>
    <source>
        <strain evidence="11">PWHHKU_190912</strain>
    </source>
</reference>
<dbReference type="InterPro" id="IPR036236">
    <property type="entry name" value="Znf_C2H2_sf"/>
</dbReference>
<organism evidence="11 12">
    <name type="scientific">Periplaneta americana</name>
    <name type="common">American cockroach</name>
    <name type="synonym">Blatta americana</name>
    <dbReference type="NCBI Taxonomy" id="6978"/>
    <lineage>
        <taxon>Eukaryota</taxon>
        <taxon>Metazoa</taxon>
        <taxon>Ecdysozoa</taxon>
        <taxon>Arthropoda</taxon>
        <taxon>Hexapoda</taxon>
        <taxon>Insecta</taxon>
        <taxon>Pterygota</taxon>
        <taxon>Neoptera</taxon>
        <taxon>Polyneoptera</taxon>
        <taxon>Dictyoptera</taxon>
        <taxon>Blattodea</taxon>
        <taxon>Blattoidea</taxon>
        <taxon>Blattidae</taxon>
        <taxon>Blattinae</taxon>
        <taxon>Periplaneta</taxon>
    </lineage>
</organism>
<evidence type="ECO:0000256" key="2">
    <source>
        <dbReference type="ARBA" id="ARBA00022723"/>
    </source>
</evidence>
<keyword evidence="7" id="KW-0539">Nucleus</keyword>
<dbReference type="PROSITE" id="PS00028">
    <property type="entry name" value="ZINC_FINGER_C2H2_1"/>
    <property type="match status" value="6"/>
</dbReference>
<feature type="region of interest" description="Disordered" evidence="9">
    <location>
        <begin position="408"/>
        <end position="438"/>
    </location>
</feature>
<dbReference type="SUPFAM" id="SSF57667">
    <property type="entry name" value="beta-beta-alpha zinc fingers"/>
    <property type="match status" value="4"/>
</dbReference>
<proteinExistence type="predicted"/>
<feature type="domain" description="C2H2-type" evidence="10">
    <location>
        <begin position="168"/>
        <end position="195"/>
    </location>
</feature>
<keyword evidence="4 8" id="KW-0863">Zinc-finger</keyword>
<evidence type="ECO:0000256" key="7">
    <source>
        <dbReference type="ARBA" id="ARBA00023242"/>
    </source>
</evidence>
<evidence type="ECO:0000256" key="3">
    <source>
        <dbReference type="ARBA" id="ARBA00022737"/>
    </source>
</evidence>
<feature type="domain" description="C2H2-type" evidence="10">
    <location>
        <begin position="140"/>
        <end position="167"/>
    </location>
</feature>
<keyword evidence="12" id="KW-1185">Reference proteome</keyword>